<dbReference type="InterPro" id="IPR039425">
    <property type="entry name" value="RNA_pol_sigma-70-like"/>
</dbReference>
<dbReference type="InterPro" id="IPR036388">
    <property type="entry name" value="WH-like_DNA-bd_sf"/>
</dbReference>
<dbReference type="AlphaFoldDB" id="A0A8J3YIX9"/>
<keyword evidence="3 6" id="KW-0731">Sigma factor</keyword>
<dbReference type="GO" id="GO:0016987">
    <property type="term" value="F:sigma factor activity"/>
    <property type="evidence" value="ECO:0007669"/>
    <property type="project" value="UniProtKB-KW"/>
</dbReference>
<dbReference type="InterPro" id="IPR014284">
    <property type="entry name" value="RNA_pol_sigma-70_dom"/>
</dbReference>
<dbReference type="InterPro" id="IPR013325">
    <property type="entry name" value="RNA_pol_sigma_r2"/>
</dbReference>
<dbReference type="NCBIfam" id="TIGR02937">
    <property type="entry name" value="sigma70-ECF"/>
    <property type="match status" value="1"/>
</dbReference>
<sequence>MDDPDFDEFYRGTWHRLTTFLYALGGDLAEAQDLAQEAYARAWQRWSAVSGYGDPEAWLRTVAYRLYVNRWRKLRNGVKAYRRHGVADAVAPPSENTVALTNALRTLPAKQRHVIVLHHLFDLSVVEVAEQTGIPVNTVKTLLVRGRRTLAEKLGTEIKEGTRA</sequence>
<dbReference type="CDD" id="cd06171">
    <property type="entry name" value="Sigma70_r4"/>
    <property type="match status" value="1"/>
</dbReference>
<comment type="caution">
    <text evidence="9">The sequence shown here is derived from an EMBL/GenBank/DDBJ whole genome shotgun (WGS) entry which is preliminary data.</text>
</comment>
<dbReference type="Gene3D" id="1.10.10.10">
    <property type="entry name" value="Winged helix-like DNA-binding domain superfamily/Winged helix DNA-binding domain"/>
    <property type="match status" value="1"/>
</dbReference>
<comment type="similarity">
    <text evidence="1 6">Belongs to the sigma-70 factor family. ECF subfamily.</text>
</comment>
<accession>A0A8J3YIX9</accession>
<evidence type="ECO:0000259" key="8">
    <source>
        <dbReference type="Pfam" id="PF08281"/>
    </source>
</evidence>
<dbReference type="RefSeq" id="WP_203898369.1">
    <property type="nucleotide sequence ID" value="NZ_BOPF01000004.1"/>
</dbReference>
<dbReference type="SUPFAM" id="SSF88946">
    <property type="entry name" value="Sigma2 domain of RNA polymerase sigma factors"/>
    <property type="match status" value="1"/>
</dbReference>
<dbReference type="InterPro" id="IPR014325">
    <property type="entry name" value="RNA_pol_sigma-E_actinobac"/>
</dbReference>
<evidence type="ECO:0000313" key="9">
    <source>
        <dbReference type="EMBL" id="GIJ44840.1"/>
    </source>
</evidence>
<dbReference type="InterPro" id="IPR007627">
    <property type="entry name" value="RNA_pol_sigma70_r2"/>
</dbReference>
<dbReference type="InterPro" id="IPR000838">
    <property type="entry name" value="RNA_pol_sigma70_ECF_CS"/>
</dbReference>
<dbReference type="SUPFAM" id="SSF88659">
    <property type="entry name" value="Sigma3 and sigma4 domains of RNA polymerase sigma factors"/>
    <property type="match status" value="1"/>
</dbReference>
<keyword evidence="5 6" id="KW-0804">Transcription</keyword>
<name>A0A8J3YIX9_9ACTN</name>
<keyword evidence="10" id="KW-1185">Reference proteome</keyword>
<feature type="domain" description="RNA polymerase sigma-70 region 2" evidence="7">
    <location>
        <begin position="16"/>
        <end position="75"/>
    </location>
</feature>
<dbReference type="InterPro" id="IPR013249">
    <property type="entry name" value="RNA_pol_sigma70_r4_t2"/>
</dbReference>
<gene>
    <name evidence="9" type="ORF">Val02_17260</name>
</gene>
<evidence type="ECO:0000313" key="10">
    <source>
        <dbReference type="Proteomes" id="UP000619260"/>
    </source>
</evidence>
<dbReference type="PANTHER" id="PTHR43133">
    <property type="entry name" value="RNA POLYMERASE ECF-TYPE SIGMA FACTO"/>
    <property type="match status" value="1"/>
</dbReference>
<organism evidence="9 10">
    <name type="scientific">Virgisporangium aliadipatigenens</name>
    <dbReference type="NCBI Taxonomy" id="741659"/>
    <lineage>
        <taxon>Bacteria</taxon>
        <taxon>Bacillati</taxon>
        <taxon>Actinomycetota</taxon>
        <taxon>Actinomycetes</taxon>
        <taxon>Micromonosporales</taxon>
        <taxon>Micromonosporaceae</taxon>
        <taxon>Virgisporangium</taxon>
    </lineage>
</organism>
<dbReference type="Gene3D" id="1.10.1740.10">
    <property type="match status" value="1"/>
</dbReference>
<feature type="domain" description="RNA polymerase sigma factor 70 region 4 type 2" evidence="8">
    <location>
        <begin position="99"/>
        <end position="150"/>
    </location>
</feature>
<dbReference type="Pfam" id="PF08281">
    <property type="entry name" value="Sigma70_r4_2"/>
    <property type="match status" value="1"/>
</dbReference>
<dbReference type="Pfam" id="PF04542">
    <property type="entry name" value="Sigma70_r2"/>
    <property type="match status" value="1"/>
</dbReference>
<evidence type="ECO:0000256" key="6">
    <source>
        <dbReference type="RuleBase" id="RU000716"/>
    </source>
</evidence>
<dbReference type="GO" id="GO:0003677">
    <property type="term" value="F:DNA binding"/>
    <property type="evidence" value="ECO:0007669"/>
    <property type="project" value="UniProtKB-KW"/>
</dbReference>
<dbReference type="PROSITE" id="PS01063">
    <property type="entry name" value="SIGMA70_ECF"/>
    <property type="match status" value="1"/>
</dbReference>
<dbReference type="EMBL" id="BOPF01000004">
    <property type="protein sequence ID" value="GIJ44840.1"/>
    <property type="molecule type" value="Genomic_DNA"/>
</dbReference>
<protein>
    <recommendedName>
        <fullName evidence="6">RNA polymerase sigma factor</fullName>
    </recommendedName>
</protein>
<dbReference type="GO" id="GO:0006950">
    <property type="term" value="P:response to stress"/>
    <property type="evidence" value="ECO:0007669"/>
    <property type="project" value="UniProtKB-ARBA"/>
</dbReference>
<reference evidence="9" key="1">
    <citation type="submission" date="2021-01" db="EMBL/GenBank/DDBJ databases">
        <title>Whole genome shotgun sequence of Virgisporangium aliadipatigenens NBRC 105644.</title>
        <authorList>
            <person name="Komaki H."/>
            <person name="Tamura T."/>
        </authorList>
    </citation>
    <scope>NUCLEOTIDE SEQUENCE</scope>
    <source>
        <strain evidence="9">NBRC 105644</strain>
    </source>
</reference>
<dbReference type="Proteomes" id="UP000619260">
    <property type="component" value="Unassembled WGS sequence"/>
</dbReference>
<dbReference type="InterPro" id="IPR013324">
    <property type="entry name" value="RNA_pol_sigma_r3/r4-like"/>
</dbReference>
<evidence type="ECO:0000256" key="4">
    <source>
        <dbReference type="ARBA" id="ARBA00023125"/>
    </source>
</evidence>
<evidence type="ECO:0000256" key="2">
    <source>
        <dbReference type="ARBA" id="ARBA00023015"/>
    </source>
</evidence>
<evidence type="ECO:0000256" key="5">
    <source>
        <dbReference type="ARBA" id="ARBA00023163"/>
    </source>
</evidence>
<evidence type="ECO:0000256" key="1">
    <source>
        <dbReference type="ARBA" id="ARBA00010641"/>
    </source>
</evidence>
<evidence type="ECO:0000259" key="7">
    <source>
        <dbReference type="Pfam" id="PF04542"/>
    </source>
</evidence>
<proteinExistence type="inferred from homology"/>
<dbReference type="GO" id="GO:0006352">
    <property type="term" value="P:DNA-templated transcription initiation"/>
    <property type="evidence" value="ECO:0007669"/>
    <property type="project" value="InterPro"/>
</dbReference>
<evidence type="ECO:0000256" key="3">
    <source>
        <dbReference type="ARBA" id="ARBA00023082"/>
    </source>
</evidence>
<dbReference type="NCBIfam" id="TIGR02983">
    <property type="entry name" value="SigE-fam_strep"/>
    <property type="match status" value="1"/>
</dbReference>
<dbReference type="PANTHER" id="PTHR43133:SF50">
    <property type="entry name" value="ECF RNA POLYMERASE SIGMA FACTOR SIGM"/>
    <property type="match status" value="1"/>
</dbReference>
<keyword evidence="4 6" id="KW-0238">DNA-binding</keyword>
<keyword evidence="2 6" id="KW-0805">Transcription regulation</keyword>